<gene>
    <name evidence="1" type="ORF">BDN72DRAFT_866107</name>
</gene>
<dbReference type="EMBL" id="ML209519">
    <property type="protein sequence ID" value="TFK58239.1"/>
    <property type="molecule type" value="Genomic_DNA"/>
</dbReference>
<reference evidence="1 2" key="1">
    <citation type="journal article" date="2019" name="Nat. Ecol. Evol.">
        <title>Megaphylogeny resolves global patterns of mushroom evolution.</title>
        <authorList>
            <person name="Varga T."/>
            <person name="Krizsan K."/>
            <person name="Foldi C."/>
            <person name="Dima B."/>
            <person name="Sanchez-Garcia M."/>
            <person name="Sanchez-Ramirez S."/>
            <person name="Szollosi G.J."/>
            <person name="Szarkandi J.G."/>
            <person name="Papp V."/>
            <person name="Albert L."/>
            <person name="Andreopoulos W."/>
            <person name="Angelini C."/>
            <person name="Antonin V."/>
            <person name="Barry K.W."/>
            <person name="Bougher N.L."/>
            <person name="Buchanan P."/>
            <person name="Buyck B."/>
            <person name="Bense V."/>
            <person name="Catcheside P."/>
            <person name="Chovatia M."/>
            <person name="Cooper J."/>
            <person name="Damon W."/>
            <person name="Desjardin D."/>
            <person name="Finy P."/>
            <person name="Geml J."/>
            <person name="Haridas S."/>
            <person name="Hughes K."/>
            <person name="Justo A."/>
            <person name="Karasinski D."/>
            <person name="Kautmanova I."/>
            <person name="Kiss B."/>
            <person name="Kocsube S."/>
            <person name="Kotiranta H."/>
            <person name="LaButti K.M."/>
            <person name="Lechner B.E."/>
            <person name="Liimatainen K."/>
            <person name="Lipzen A."/>
            <person name="Lukacs Z."/>
            <person name="Mihaltcheva S."/>
            <person name="Morgado L.N."/>
            <person name="Niskanen T."/>
            <person name="Noordeloos M.E."/>
            <person name="Ohm R.A."/>
            <person name="Ortiz-Santana B."/>
            <person name="Ovrebo C."/>
            <person name="Racz N."/>
            <person name="Riley R."/>
            <person name="Savchenko A."/>
            <person name="Shiryaev A."/>
            <person name="Soop K."/>
            <person name="Spirin V."/>
            <person name="Szebenyi C."/>
            <person name="Tomsovsky M."/>
            <person name="Tulloss R.E."/>
            <person name="Uehling J."/>
            <person name="Grigoriev I.V."/>
            <person name="Vagvolgyi C."/>
            <person name="Papp T."/>
            <person name="Martin F.M."/>
            <person name="Miettinen O."/>
            <person name="Hibbett D.S."/>
            <person name="Nagy L.G."/>
        </authorList>
    </citation>
    <scope>NUCLEOTIDE SEQUENCE [LARGE SCALE GENOMIC DNA]</scope>
    <source>
        <strain evidence="1 2">NL-1719</strain>
    </source>
</reference>
<protein>
    <submittedName>
        <fullName evidence="1">Uncharacterized protein</fullName>
    </submittedName>
</protein>
<accession>A0ACD2ZXU8</accession>
<sequence length="443" mass="49901">PHFVTPASSFPHAGMAHLPNITIHSVPQEMRLEVFRHIRDVSPRSIHALITLGQVCQQWRKEIRGALPLWSTFNDRNYDLNSLKLNPIRFVLQDILGDHNTPLSLHLGFNCNAEVLPFVLQGYASRIICLSYGPHDGPRRRGRDKSSLVLAKELHRTSSVLQDLALCDVEVPDILFDGSFQHLQNLYLAYCAFYWKFSSLTTLRKLAIYSPRTRVDWQRILLILVELPLLENLSFSNVLPLEAPVNVTIPTSLAGISTPFNPPSLSKFHATDNTPHYLLYILGWLRFLPNQLNELDVTIEYRAFDDFYTSDDVATIENQFEAVFKSWFGLATSQRYRRYTDNCIRLVYGTTKVRLCVEEPFRGTGDETDSDYGDDGDGADDGDDGDGANDEDDGDGREDDGMEDGDNSKGGEDEGHNGDVNDKEWELTGVEGEDLEDLANGSN</sequence>
<dbReference type="Proteomes" id="UP000308600">
    <property type="component" value="Unassembled WGS sequence"/>
</dbReference>
<feature type="non-terminal residue" evidence="1">
    <location>
        <position position="1"/>
    </location>
</feature>
<name>A0ACD2ZXU8_9AGAR</name>
<keyword evidence="2" id="KW-1185">Reference proteome</keyword>
<organism evidence="1 2">
    <name type="scientific">Pluteus cervinus</name>
    <dbReference type="NCBI Taxonomy" id="181527"/>
    <lineage>
        <taxon>Eukaryota</taxon>
        <taxon>Fungi</taxon>
        <taxon>Dikarya</taxon>
        <taxon>Basidiomycota</taxon>
        <taxon>Agaricomycotina</taxon>
        <taxon>Agaricomycetes</taxon>
        <taxon>Agaricomycetidae</taxon>
        <taxon>Agaricales</taxon>
        <taxon>Pluteineae</taxon>
        <taxon>Pluteaceae</taxon>
        <taxon>Pluteus</taxon>
    </lineage>
</organism>
<proteinExistence type="predicted"/>
<evidence type="ECO:0000313" key="1">
    <source>
        <dbReference type="EMBL" id="TFK58239.1"/>
    </source>
</evidence>
<evidence type="ECO:0000313" key="2">
    <source>
        <dbReference type="Proteomes" id="UP000308600"/>
    </source>
</evidence>